<name>A0ABN9WNK9_9DINO</name>
<evidence type="ECO:0000313" key="2">
    <source>
        <dbReference type="EMBL" id="CAK0886986.1"/>
    </source>
</evidence>
<feature type="region of interest" description="Disordered" evidence="1">
    <location>
        <begin position="1"/>
        <end position="143"/>
    </location>
</feature>
<evidence type="ECO:0000313" key="3">
    <source>
        <dbReference type="Proteomes" id="UP001189429"/>
    </source>
</evidence>
<reference evidence="2" key="1">
    <citation type="submission" date="2023-10" db="EMBL/GenBank/DDBJ databases">
        <authorList>
            <person name="Chen Y."/>
            <person name="Shah S."/>
            <person name="Dougan E. K."/>
            <person name="Thang M."/>
            <person name="Chan C."/>
        </authorList>
    </citation>
    <scope>NUCLEOTIDE SEQUENCE [LARGE SCALE GENOMIC DNA]</scope>
</reference>
<feature type="compositionally biased region" description="Basic and acidic residues" evidence="1">
    <location>
        <begin position="116"/>
        <end position="134"/>
    </location>
</feature>
<keyword evidence="3" id="KW-1185">Reference proteome</keyword>
<sequence>MAALDGEGEQATASTGSKGGKGETEKRTVEEKASEEQLSLFSQEGAEVMKGRLKSKHRTPSLASTWASAAPEKQKPPPSEKAAKNIAPLQPASVPGVVGALKAAPIEKGTPPDDAAPPKRPAEAKDEGERKQLKADAAAAAKISKEDRIRNLRGDFTDEKDRTAFLKGLGVPDELIPSGDFFGGQHSCTMKNENGAAA</sequence>
<comment type="caution">
    <text evidence="2">The sequence shown here is derived from an EMBL/GenBank/DDBJ whole genome shotgun (WGS) entry which is preliminary data.</text>
</comment>
<gene>
    <name evidence="2" type="ORF">PCOR1329_LOCUS68188</name>
</gene>
<proteinExistence type="predicted"/>
<dbReference type="EMBL" id="CAUYUJ010018879">
    <property type="protein sequence ID" value="CAK0886986.1"/>
    <property type="molecule type" value="Genomic_DNA"/>
</dbReference>
<accession>A0ABN9WNK9</accession>
<evidence type="ECO:0000256" key="1">
    <source>
        <dbReference type="SAM" id="MobiDB-lite"/>
    </source>
</evidence>
<dbReference type="Proteomes" id="UP001189429">
    <property type="component" value="Unassembled WGS sequence"/>
</dbReference>
<protein>
    <submittedName>
        <fullName evidence="2">Uncharacterized protein</fullName>
    </submittedName>
</protein>
<organism evidence="2 3">
    <name type="scientific">Prorocentrum cordatum</name>
    <dbReference type="NCBI Taxonomy" id="2364126"/>
    <lineage>
        <taxon>Eukaryota</taxon>
        <taxon>Sar</taxon>
        <taxon>Alveolata</taxon>
        <taxon>Dinophyceae</taxon>
        <taxon>Prorocentrales</taxon>
        <taxon>Prorocentraceae</taxon>
        <taxon>Prorocentrum</taxon>
    </lineage>
</organism>
<feature type="compositionally biased region" description="Basic and acidic residues" evidence="1">
    <location>
        <begin position="20"/>
        <end position="35"/>
    </location>
</feature>